<evidence type="ECO:0000313" key="2">
    <source>
        <dbReference type="EMBL" id="MDY3558395.1"/>
    </source>
</evidence>
<reference evidence="3" key="1">
    <citation type="journal article" date="2023" name="Mar. Drugs">
        <title>Gemmata algarum, a Novel Planctomycete Isolated from an Algal Mat, Displays Antimicrobial Activity.</title>
        <authorList>
            <person name="Kumar G."/>
            <person name="Kallscheuer N."/>
            <person name="Kashif M."/>
            <person name="Ahamad S."/>
            <person name="Jagadeeshwari U."/>
            <person name="Pannikurungottu S."/>
            <person name="Haufschild T."/>
            <person name="Kabuu M."/>
            <person name="Sasikala C."/>
            <person name="Jogler C."/>
            <person name="Ramana C."/>
        </authorList>
    </citation>
    <scope>NUCLEOTIDE SEQUENCE [LARGE SCALE GENOMIC DNA]</scope>
    <source>
        <strain evidence="3">JC673</strain>
    </source>
</reference>
<evidence type="ECO:0000256" key="1">
    <source>
        <dbReference type="SAM" id="MobiDB-lite"/>
    </source>
</evidence>
<dbReference type="RefSeq" id="WP_320685325.1">
    <property type="nucleotide sequence ID" value="NZ_JAXBLV010000028.1"/>
</dbReference>
<dbReference type="EMBL" id="JAXBLV010000028">
    <property type="protein sequence ID" value="MDY3558395.1"/>
    <property type="molecule type" value="Genomic_DNA"/>
</dbReference>
<feature type="compositionally biased region" description="Basic residues" evidence="1">
    <location>
        <begin position="41"/>
        <end position="51"/>
    </location>
</feature>
<sequence length="175" mass="19601">MADQTFGKFESVEAFLESFERARRQEGEQAVEEALGLEGRQKRKRRPPRGPRPREVAEVIAVLREREPDDTKAPKHHHLLLTIEELVDATVGVEGDVTRALDTGEDVFLAVRFGDRMGITEPIDGLVAGARIHARGEWITQKQATDHGGRDLSVLHFTHDPLGFICVGDPELCFR</sequence>
<evidence type="ECO:0000313" key="3">
    <source>
        <dbReference type="Proteomes" id="UP001272242"/>
    </source>
</evidence>
<comment type="caution">
    <text evidence="2">The sequence shown here is derived from an EMBL/GenBank/DDBJ whole genome shotgun (WGS) entry which is preliminary data.</text>
</comment>
<keyword evidence="3" id="KW-1185">Reference proteome</keyword>
<proteinExistence type="predicted"/>
<organism evidence="2 3">
    <name type="scientific">Gemmata algarum</name>
    <dbReference type="NCBI Taxonomy" id="2975278"/>
    <lineage>
        <taxon>Bacteria</taxon>
        <taxon>Pseudomonadati</taxon>
        <taxon>Planctomycetota</taxon>
        <taxon>Planctomycetia</taxon>
        <taxon>Gemmatales</taxon>
        <taxon>Gemmataceae</taxon>
        <taxon>Gemmata</taxon>
    </lineage>
</organism>
<name>A0ABU5ETB0_9BACT</name>
<gene>
    <name evidence="2" type="ORF">R5W23_005488</name>
</gene>
<accession>A0ABU5ETB0</accession>
<dbReference type="Proteomes" id="UP001272242">
    <property type="component" value="Unassembled WGS sequence"/>
</dbReference>
<protein>
    <submittedName>
        <fullName evidence="2">Uncharacterized protein</fullName>
    </submittedName>
</protein>
<feature type="region of interest" description="Disordered" evidence="1">
    <location>
        <begin position="27"/>
        <end position="53"/>
    </location>
</feature>